<evidence type="ECO:0000256" key="2">
    <source>
        <dbReference type="PROSITE-ProRule" id="PRU00335"/>
    </source>
</evidence>
<dbReference type="InterPro" id="IPR039532">
    <property type="entry name" value="TetR_C_Firmicutes"/>
</dbReference>
<dbReference type="PANTHER" id="PTHR43479:SF11">
    <property type="entry name" value="ACREF_ENVCD OPERON REPRESSOR-RELATED"/>
    <property type="match status" value="1"/>
</dbReference>
<dbReference type="PROSITE" id="PS50977">
    <property type="entry name" value="HTH_TETR_2"/>
    <property type="match status" value="1"/>
</dbReference>
<dbReference type="PANTHER" id="PTHR43479">
    <property type="entry name" value="ACREF/ENVCD OPERON REPRESSOR-RELATED"/>
    <property type="match status" value="1"/>
</dbReference>
<dbReference type="EMBL" id="FNGX01000005">
    <property type="protein sequence ID" value="SDL80563.1"/>
    <property type="molecule type" value="Genomic_DNA"/>
</dbReference>
<gene>
    <name evidence="4" type="ORF">SAMN05216400_1683</name>
</gene>
<dbReference type="InterPro" id="IPR050624">
    <property type="entry name" value="HTH-type_Tx_Regulator"/>
</dbReference>
<dbReference type="Pfam" id="PF14278">
    <property type="entry name" value="TetR_C_8"/>
    <property type="match status" value="1"/>
</dbReference>
<feature type="domain" description="HTH tetR-type" evidence="3">
    <location>
        <begin position="13"/>
        <end position="73"/>
    </location>
</feature>
<dbReference type="Pfam" id="PF00440">
    <property type="entry name" value="TetR_N"/>
    <property type="match status" value="1"/>
</dbReference>
<feature type="DNA-binding region" description="H-T-H motif" evidence="2">
    <location>
        <begin position="36"/>
        <end position="55"/>
    </location>
</feature>
<evidence type="ECO:0000313" key="5">
    <source>
        <dbReference type="Proteomes" id="UP000183162"/>
    </source>
</evidence>
<reference evidence="4 5" key="1">
    <citation type="submission" date="2016-10" db="EMBL/GenBank/DDBJ databases">
        <authorList>
            <person name="de Groot N.N."/>
        </authorList>
    </citation>
    <scope>NUCLEOTIDE SEQUENCE [LARGE SCALE GENOMIC DNA]</scope>
    <source>
        <strain evidence="4 5">Sb09</strain>
    </source>
</reference>
<evidence type="ECO:0000259" key="3">
    <source>
        <dbReference type="PROSITE" id="PS50977"/>
    </source>
</evidence>
<dbReference type="Gene3D" id="1.10.357.10">
    <property type="entry name" value="Tetracycline Repressor, domain 2"/>
    <property type="match status" value="1"/>
</dbReference>
<proteinExistence type="predicted"/>
<organism evidence="4 5">
    <name type="scientific">Streptococcus equinus</name>
    <name type="common">Streptococcus bovis</name>
    <dbReference type="NCBI Taxonomy" id="1335"/>
    <lineage>
        <taxon>Bacteria</taxon>
        <taxon>Bacillati</taxon>
        <taxon>Bacillota</taxon>
        <taxon>Bacilli</taxon>
        <taxon>Lactobacillales</taxon>
        <taxon>Streptococcaceae</taxon>
        <taxon>Streptococcus</taxon>
    </lineage>
</organism>
<name>A0A1G9N2F5_STREI</name>
<dbReference type="SUPFAM" id="SSF46689">
    <property type="entry name" value="Homeodomain-like"/>
    <property type="match status" value="1"/>
</dbReference>
<evidence type="ECO:0000256" key="1">
    <source>
        <dbReference type="ARBA" id="ARBA00023125"/>
    </source>
</evidence>
<accession>A0A1G9N2F5</accession>
<dbReference type="GO" id="GO:0003677">
    <property type="term" value="F:DNA binding"/>
    <property type="evidence" value="ECO:0007669"/>
    <property type="project" value="UniProtKB-UniRule"/>
</dbReference>
<dbReference type="AlphaFoldDB" id="A0A1G9N2F5"/>
<dbReference type="InterPro" id="IPR009057">
    <property type="entry name" value="Homeodomain-like_sf"/>
</dbReference>
<dbReference type="Proteomes" id="UP000183162">
    <property type="component" value="Unassembled WGS sequence"/>
</dbReference>
<sequence>MVCEKCGKLQQIKDTKNRLFLALICLMRNEKYENITIKDILEYAEVSRRTFYRHFKNKDDLLNDYFKKIINDYLDERKKFAQSESFEEMLAGSFNFWYKQRDVLSIIMKHQKPELLFHQIKKYSKEIYDSITLPWFAYDGDVAKINYAMSFIIGGYYSVLCNWLVKDEPEDPSVIALEVKKMVIKLTKFFDLDVEQNSQDSGNLKKALN</sequence>
<protein>
    <submittedName>
        <fullName evidence="4">Transcriptional regulator, TetR family</fullName>
    </submittedName>
</protein>
<dbReference type="InterPro" id="IPR001647">
    <property type="entry name" value="HTH_TetR"/>
</dbReference>
<keyword evidence="1 2" id="KW-0238">DNA-binding</keyword>
<evidence type="ECO:0000313" key="4">
    <source>
        <dbReference type="EMBL" id="SDL80563.1"/>
    </source>
</evidence>